<sequence length="174" mass="20138">MTYLPGRLATCPDALSRRDDIYSERGGDFIRKNPINYKKRIKQDEIQASKFFSFKVEFFSSFIDSIQKALWQDSQYRSILQDCGKGKSVQYCSVFSSSQLLLFKEQVVVPNDPKIQLRILQKTHDSPLAGYPGKEKTLKLVKRETFSFCFFPFDQSLSAAQYFNRSVNCLPSRN</sequence>
<name>A0A9Q3P6Z2_9BASI</name>
<dbReference type="EMBL" id="AVOT02056439">
    <property type="protein sequence ID" value="MBW0550774.1"/>
    <property type="molecule type" value="Genomic_DNA"/>
</dbReference>
<protein>
    <submittedName>
        <fullName evidence="1">Uncharacterized protein</fullName>
    </submittedName>
</protein>
<accession>A0A9Q3P6Z2</accession>
<reference evidence="1" key="1">
    <citation type="submission" date="2021-03" db="EMBL/GenBank/DDBJ databases">
        <title>Draft genome sequence of rust myrtle Austropuccinia psidii MF-1, a brazilian biotype.</title>
        <authorList>
            <person name="Quecine M.C."/>
            <person name="Pachon D.M.R."/>
            <person name="Bonatelli M.L."/>
            <person name="Correr F.H."/>
            <person name="Franceschini L.M."/>
            <person name="Leite T.F."/>
            <person name="Margarido G.R.A."/>
            <person name="Almeida C.A."/>
            <person name="Ferrarezi J.A."/>
            <person name="Labate C.A."/>
        </authorList>
    </citation>
    <scope>NUCLEOTIDE SEQUENCE</scope>
    <source>
        <strain evidence="1">MF-1</strain>
    </source>
</reference>
<gene>
    <name evidence="1" type="ORF">O181_090489</name>
</gene>
<dbReference type="Proteomes" id="UP000765509">
    <property type="component" value="Unassembled WGS sequence"/>
</dbReference>
<evidence type="ECO:0000313" key="1">
    <source>
        <dbReference type="EMBL" id="MBW0550774.1"/>
    </source>
</evidence>
<keyword evidence="2" id="KW-1185">Reference proteome</keyword>
<comment type="caution">
    <text evidence="1">The sequence shown here is derived from an EMBL/GenBank/DDBJ whole genome shotgun (WGS) entry which is preliminary data.</text>
</comment>
<organism evidence="1 2">
    <name type="scientific">Austropuccinia psidii MF-1</name>
    <dbReference type="NCBI Taxonomy" id="1389203"/>
    <lineage>
        <taxon>Eukaryota</taxon>
        <taxon>Fungi</taxon>
        <taxon>Dikarya</taxon>
        <taxon>Basidiomycota</taxon>
        <taxon>Pucciniomycotina</taxon>
        <taxon>Pucciniomycetes</taxon>
        <taxon>Pucciniales</taxon>
        <taxon>Sphaerophragmiaceae</taxon>
        <taxon>Austropuccinia</taxon>
    </lineage>
</organism>
<proteinExistence type="predicted"/>
<dbReference type="AlphaFoldDB" id="A0A9Q3P6Z2"/>
<evidence type="ECO:0000313" key="2">
    <source>
        <dbReference type="Proteomes" id="UP000765509"/>
    </source>
</evidence>